<feature type="domain" description="ATP-grasp" evidence="5">
    <location>
        <begin position="110"/>
        <end position="299"/>
    </location>
</feature>
<dbReference type="InterPro" id="IPR052032">
    <property type="entry name" value="ATP-dep_AA_Ligase"/>
</dbReference>
<protein>
    <submittedName>
        <fullName evidence="6">ATP-grasp domain-containing protein</fullName>
    </submittedName>
</protein>
<dbReference type="PROSITE" id="PS50975">
    <property type="entry name" value="ATP_GRASP"/>
    <property type="match status" value="1"/>
</dbReference>
<evidence type="ECO:0000259" key="5">
    <source>
        <dbReference type="PROSITE" id="PS50975"/>
    </source>
</evidence>
<gene>
    <name evidence="6" type="ORF">ATK86_5432</name>
</gene>
<keyword evidence="7" id="KW-1185">Reference proteome</keyword>
<keyword evidence="2 4" id="KW-0547">Nucleotide-binding</keyword>
<dbReference type="InterPro" id="IPR011761">
    <property type="entry name" value="ATP-grasp"/>
</dbReference>
<dbReference type="EMBL" id="PJMW01000002">
    <property type="protein sequence ID" value="PKV80988.1"/>
    <property type="molecule type" value="Genomic_DNA"/>
</dbReference>
<comment type="caution">
    <text evidence="6">The sequence shown here is derived from an EMBL/GenBank/DDBJ whole genome shotgun (WGS) entry which is preliminary data.</text>
</comment>
<dbReference type="Gene3D" id="3.40.50.20">
    <property type="match status" value="1"/>
</dbReference>
<dbReference type="GO" id="GO:0005524">
    <property type="term" value="F:ATP binding"/>
    <property type="evidence" value="ECO:0007669"/>
    <property type="project" value="UniProtKB-UniRule"/>
</dbReference>
<name>A0A2N3VH74_9NOCA</name>
<keyword evidence="1" id="KW-0436">Ligase</keyword>
<evidence type="ECO:0000256" key="3">
    <source>
        <dbReference type="ARBA" id="ARBA00022840"/>
    </source>
</evidence>
<dbReference type="Pfam" id="PF13535">
    <property type="entry name" value="ATP-grasp_4"/>
    <property type="match status" value="1"/>
</dbReference>
<evidence type="ECO:0000256" key="2">
    <source>
        <dbReference type="ARBA" id="ARBA00022741"/>
    </source>
</evidence>
<dbReference type="GO" id="GO:0016874">
    <property type="term" value="F:ligase activity"/>
    <property type="evidence" value="ECO:0007669"/>
    <property type="project" value="UniProtKB-KW"/>
</dbReference>
<keyword evidence="3 4" id="KW-0067">ATP-binding</keyword>
<dbReference type="SUPFAM" id="SSF56059">
    <property type="entry name" value="Glutathione synthetase ATP-binding domain-like"/>
    <property type="match status" value="1"/>
</dbReference>
<dbReference type="Gene3D" id="3.30.470.20">
    <property type="entry name" value="ATP-grasp fold, B domain"/>
    <property type="match status" value="1"/>
</dbReference>
<proteinExistence type="predicted"/>
<dbReference type="AlphaFoldDB" id="A0A2N3VH74"/>
<dbReference type="GO" id="GO:0046872">
    <property type="term" value="F:metal ion binding"/>
    <property type="evidence" value="ECO:0007669"/>
    <property type="project" value="InterPro"/>
</dbReference>
<dbReference type="RefSeq" id="WP_101466820.1">
    <property type="nucleotide sequence ID" value="NZ_PJMW01000002.1"/>
</dbReference>
<reference evidence="6 7" key="1">
    <citation type="submission" date="2017-12" db="EMBL/GenBank/DDBJ databases">
        <title>Sequencing the genomes of 1000 Actinobacteria strains.</title>
        <authorList>
            <person name="Klenk H.-P."/>
        </authorList>
    </citation>
    <scope>NUCLEOTIDE SEQUENCE [LARGE SCALE GENOMIC DNA]</scope>
    <source>
        <strain evidence="6 7">DSM 44489</strain>
    </source>
</reference>
<dbReference type="SUPFAM" id="SSF51735">
    <property type="entry name" value="NAD(P)-binding Rossmann-fold domains"/>
    <property type="match status" value="1"/>
</dbReference>
<sequence>MQLYLLALNPTDSVSDGYLPAASALGLDVTILSDDPEPHRLRHPGVDAVRCDVRDPETVIAAIAAGPAPAAVFTNSDHLQTPAAVAAAYFGLPGKDWRTTLRVNNKAEMRRRLAAAGLGAVWSAELGPLQDPATLADLDVPLPCVVKPREGVASEDVYLVHDVEELVLRGKHIRQRRPEVSLLVEEYLPGQLCTVETLGDRQRRHVLGGFRTTLTPPPHFIELRHTFVAAHPPSVLAQVNEQLDALGIGFGACHTEFVVDKGEARLIEVNYRTIGDQCDLTLRDVLGIDLFEHVLRTHLGEPLAADLGLRTGVGARIDHVCAADSGTLRAAPSALTDAVDGVDLTYRPLRAIGHHHQLSFTNRDYVGVLRTVGPDSATVDRVADRFLAEQRWEVHP</sequence>
<dbReference type="OrthoDB" id="24041at2"/>
<dbReference type="InterPro" id="IPR036291">
    <property type="entry name" value="NAD(P)-bd_dom_sf"/>
</dbReference>
<evidence type="ECO:0000313" key="7">
    <source>
        <dbReference type="Proteomes" id="UP000233766"/>
    </source>
</evidence>
<dbReference type="InterPro" id="IPR013815">
    <property type="entry name" value="ATP_grasp_subdomain_1"/>
</dbReference>
<accession>A0A2N3VH74</accession>
<evidence type="ECO:0000256" key="1">
    <source>
        <dbReference type="ARBA" id="ARBA00022598"/>
    </source>
</evidence>
<dbReference type="PANTHER" id="PTHR43585">
    <property type="entry name" value="FUMIPYRROLE BIOSYNTHESIS PROTEIN C"/>
    <property type="match status" value="1"/>
</dbReference>
<dbReference type="PANTHER" id="PTHR43585:SF2">
    <property type="entry name" value="ATP-GRASP ENZYME FSQD"/>
    <property type="match status" value="1"/>
</dbReference>
<organism evidence="6 7">
    <name type="scientific">Nocardia fluminea</name>
    <dbReference type="NCBI Taxonomy" id="134984"/>
    <lineage>
        <taxon>Bacteria</taxon>
        <taxon>Bacillati</taxon>
        <taxon>Actinomycetota</taxon>
        <taxon>Actinomycetes</taxon>
        <taxon>Mycobacteriales</taxon>
        <taxon>Nocardiaceae</taxon>
        <taxon>Nocardia</taxon>
    </lineage>
</organism>
<dbReference type="Gene3D" id="3.30.1490.20">
    <property type="entry name" value="ATP-grasp fold, A domain"/>
    <property type="match status" value="1"/>
</dbReference>
<dbReference type="Proteomes" id="UP000233766">
    <property type="component" value="Unassembled WGS sequence"/>
</dbReference>
<evidence type="ECO:0000313" key="6">
    <source>
        <dbReference type="EMBL" id="PKV80988.1"/>
    </source>
</evidence>
<evidence type="ECO:0000256" key="4">
    <source>
        <dbReference type="PROSITE-ProRule" id="PRU00409"/>
    </source>
</evidence>